<dbReference type="InterPro" id="IPR023799">
    <property type="entry name" value="RbfA_dom_sf"/>
</dbReference>
<dbReference type="NCBIfam" id="TIGR00082">
    <property type="entry name" value="rbfA"/>
    <property type="match status" value="1"/>
</dbReference>
<protein>
    <recommendedName>
        <fullName evidence="2">Ribosome-binding factor A</fullName>
    </recommendedName>
</protein>
<organism evidence="3 4">
    <name type="scientific">Treponema primitia (strain ATCC BAA-887 / DSM 12427 / ZAS-2)</name>
    <dbReference type="NCBI Taxonomy" id="545694"/>
    <lineage>
        <taxon>Bacteria</taxon>
        <taxon>Pseudomonadati</taxon>
        <taxon>Spirochaetota</taxon>
        <taxon>Spirochaetia</taxon>
        <taxon>Spirochaetales</taxon>
        <taxon>Treponemataceae</taxon>
        <taxon>Treponema</taxon>
    </lineage>
</organism>
<keyword evidence="1 2" id="KW-0690">Ribosome biogenesis</keyword>
<dbReference type="HOGENOM" id="CLU_089475_6_5_12"/>
<dbReference type="STRING" id="545694.TREPR_1757"/>
<evidence type="ECO:0000256" key="1">
    <source>
        <dbReference type="ARBA" id="ARBA00022517"/>
    </source>
</evidence>
<dbReference type="OrthoDB" id="370444at2"/>
<evidence type="ECO:0000313" key="3">
    <source>
        <dbReference type="EMBL" id="AEF85948.1"/>
    </source>
</evidence>
<dbReference type="HAMAP" id="MF_00003">
    <property type="entry name" value="RbfA"/>
    <property type="match status" value="1"/>
</dbReference>
<evidence type="ECO:0000313" key="4">
    <source>
        <dbReference type="Proteomes" id="UP000009223"/>
    </source>
</evidence>
<reference evidence="4" key="1">
    <citation type="submission" date="2009-12" db="EMBL/GenBank/DDBJ databases">
        <title>Complete sequence of Treponema primitia strain ZAS-2.</title>
        <authorList>
            <person name="Tetu S.G."/>
            <person name="Matson E."/>
            <person name="Ren Q."/>
            <person name="Seshadri R."/>
            <person name="Elbourne L."/>
            <person name="Hassan K.A."/>
            <person name="Durkin A."/>
            <person name="Radune D."/>
            <person name="Mohamoud Y."/>
            <person name="Shay R."/>
            <person name="Jin S."/>
            <person name="Zhang X."/>
            <person name="Lucey K."/>
            <person name="Ballor N.R."/>
            <person name="Ottesen E."/>
            <person name="Rosenthal R."/>
            <person name="Allen A."/>
            <person name="Leadbetter J.R."/>
            <person name="Paulsen I.T."/>
        </authorList>
    </citation>
    <scope>NUCLEOTIDE SEQUENCE [LARGE SCALE GENOMIC DNA]</scope>
    <source>
        <strain evidence="4">ATCC BAA-887 / DSM 12427 / ZAS-2</strain>
    </source>
</reference>
<dbReference type="KEGG" id="tpi:TREPR_1757"/>
<dbReference type="GO" id="GO:0030490">
    <property type="term" value="P:maturation of SSU-rRNA"/>
    <property type="evidence" value="ECO:0007669"/>
    <property type="project" value="UniProtKB-UniRule"/>
</dbReference>
<dbReference type="PANTHER" id="PTHR33515">
    <property type="entry name" value="RIBOSOME-BINDING FACTOR A, CHLOROPLASTIC-RELATED"/>
    <property type="match status" value="1"/>
</dbReference>
<dbReference type="eggNOG" id="COG0858">
    <property type="taxonomic scope" value="Bacteria"/>
</dbReference>
<proteinExistence type="inferred from homology"/>
<name>F5YM30_TREPZ</name>
<gene>
    <name evidence="2 3" type="primary">rbfA</name>
    <name evidence="3" type="ordered locus">TREPR_1757</name>
</gene>
<dbReference type="InterPro" id="IPR000238">
    <property type="entry name" value="RbfA"/>
</dbReference>
<dbReference type="EMBL" id="CP001843">
    <property type="protein sequence ID" value="AEF85948.1"/>
    <property type="molecule type" value="Genomic_DNA"/>
</dbReference>
<dbReference type="InterPro" id="IPR015946">
    <property type="entry name" value="KH_dom-like_a/b"/>
</dbReference>
<dbReference type="AlphaFoldDB" id="F5YM30"/>
<comment type="function">
    <text evidence="2">One of several proteins that assist in the late maturation steps of the functional core of the 30S ribosomal subunit. Associates with free 30S ribosomal subunits (but not with 30S subunits that are part of 70S ribosomes or polysomes). Required for efficient processing of 16S rRNA. May interact with the 5'-terminal helix region of 16S rRNA.</text>
</comment>
<dbReference type="GO" id="GO:0043024">
    <property type="term" value="F:ribosomal small subunit binding"/>
    <property type="evidence" value="ECO:0007669"/>
    <property type="project" value="TreeGrafter"/>
</dbReference>
<keyword evidence="4" id="KW-1185">Reference proteome</keyword>
<dbReference type="SUPFAM" id="SSF89919">
    <property type="entry name" value="Ribosome-binding factor A, RbfA"/>
    <property type="match status" value="1"/>
</dbReference>
<comment type="subcellular location">
    <subcellularLocation>
        <location evidence="2">Cytoplasm</location>
    </subcellularLocation>
</comment>
<dbReference type="PANTHER" id="PTHR33515:SF1">
    <property type="entry name" value="RIBOSOME-BINDING FACTOR A, CHLOROPLASTIC-RELATED"/>
    <property type="match status" value="1"/>
</dbReference>
<dbReference type="Pfam" id="PF02033">
    <property type="entry name" value="RBFA"/>
    <property type="match status" value="1"/>
</dbReference>
<comment type="subunit">
    <text evidence="2">Monomer. Binds 30S ribosomal subunits, but not 50S ribosomal subunits or 70S ribosomes.</text>
</comment>
<dbReference type="PROSITE" id="PS01319">
    <property type="entry name" value="RBFA"/>
    <property type="match status" value="1"/>
</dbReference>
<dbReference type="GO" id="GO:0005829">
    <property type="term" value="C:cytosol"/>
    <property type="evidence" value="ECO:0007669"/>
    <property type="project" value="TreeGrafter"/>
</dbReference>
<sequence>MAEYRTERVGRLIQEKIGSLIVEGKVKDPRVDTFLSITRVAVSRDLSYADCYVSSYKSAGLATGVEGLQSAAGFIQSQLAAMMHIRHTPRLRFHEDQGIREGFELVQKIDSLVNTNSETPNDGQ</sequence>
<evidence type="ECO:0000256" key="2">
    <source>
        <dbReference type="HAMAP-Rule" id="MF_00003"/>
    </source>
</evidence>
<comment type="similarity">
    <text evidence="2">Belongs to the RbfA family.</text>
</comment>
<dbReference type="InterPro" id="IPR020053">
    <property type="entry name" value="Ribosome-bd_factorA_CS"/>
</dbReference>
<accession>F5YM30</accession>
<dbReference type="Gene3D" id="3.30.300.20">
    <property type="match status" value="1"/>
</dbReference>
<keyword evidence="2" id="KW-0963">Cytoplasm</keyword>
<reference evidence="3 4" key="2">
    <citation type="journal article" date="2011" name="ISME J.">
        <title>RNA-seq reveals cooperative metabolic interactions between two termite-gut spirochete species in co-culture.</title>
        <authorList>
            <person name="Rosenthal A.Z."/>
            <person name="Matson E.G."/>
            <person name="Eldar A."/>
            <person name="Leadbetter J.R."/>
        </authorList>
    </citation>
    <scope>NUCLEOTIDE SEQUENCE [LARGE SCALE GENOMIC DNA]</scope>
    <source>
        <strain evidence="4">ATCC BAA-887 / DSM 12427 / ZAS-2</strain>
    </source>
</reference>
<dbReference type="Proteomes" id="UP000009223">
    <property type="component" value="Chromosome"/>
</dbReference>
<dbReference type="RefSeq" id="WP_015708371.1">
    <property type="nucleotide sequence ID" value="NC_015578.1"/>
</dbReference>